<proteinExistence type="predicted"/>
<organism evidence="2 3">
    <name type="scientific">Legionella impletisoli</name>
    <dbReference type="NCBI Taxonomy" id="343510"/>
    <lineage>
        <taxon>Bacteria</taxon>
        <taxon>Pseudomonadati</taxon>
        <taxon>Pseudomonadota</taxon>
        <taxon>Gammaproteobacteria</taxon>
        <taxon>Legionellales</taxon>
        <taxon>Legionellaceae</taxon>
        <taxon>Legionella</taxon>
    </lineage>
</organism>
<keyword evidence="3" id="KW-1185">Reference proteome</keyword>
<evidence type="ECO:0000313" key="3">
    <source>
        <dbReference type="Proteomes" id="UP000630149"/>
    </source>
</evidence>
<dbReference type="Proteomes" id="UP000630149">
    <property type="component" value="Unassembled WGS sequence"/>
</dbReference>
<reference evidence="2" key="1">
    <citation type="journal article" date="2014" name="Int. J. Syst. Evol. Microbiol.">
        <title>Complete genome sequence of Corynebacterium casei LMG S-19264T (=DSM 44701T), isolated from a smear-ripened cheese.</title>
        <authorList>
            <consortium name="US DOE Joint Genome Institute (JGI-PGF)"/>
            <person name="Walter F."/>
            <person name="Albersmeier A."/>
            <person name="Kalinowski J."/>
            <person name="Ruckert C."/>
        </authorList>
    </citation>
    <scope>NUCLEOTIDE SEQUENCE</scope>
    <source>
        <strain evidence="2">JCM 13919</strain>
    </source>
</reference>
<protein>
    <submittedName>
        <fullName evidence="2">Uncharacterized protein</fullName>
    </submittedName>
</protein>
<dbReference type="EMBL" id="BMOB01000009">
    <property type="protein sequence ID" value="GGI90889.1"/>
    <property type="molecule type" value="Genomic_DNA"/>
</dbReference>
<dbReference type="AlphaFoldDB" id="A0A917JYK4"/>
<sequence>MFGIKKSILTISLITISSVSFSATGLNVDNRAMGSAGDDFIRTISGKIQSMNYLVNLRRNTQDYFDVLNLLVYLNQSSQLEKKMDVLIGEIRRNNQLLERVLMEKQAKNKA</sequence>
<comment type="caution">
    <text evidence="2">The sequence shown here is derived from an EMBL/GenBank/DDBJ whole genome shotgun (WGS) entry which is preliminary data.</text>
</comment>
<feature type="signal peptide" evidence="1">
    <location>
        <begin position="1"/>
        <end position="22"/>
    </location>
</feature>
<reference evidence="2" key="2">
    <citation type="submission" date="2020-09" db="EMBL/GenBank/DDBJ databases">
        <authorList>
            <person name="Sun Q."/>
            <person name="Ohkuma M."/>
        </authorList>
    </citation>
    <scope>NUCLEOTIDE SEQUENCE</scope>
    <source>
        <strain evidence="2">JCM 13919</strain>
    </source>
</reference>
<evidence type="ECO:0000256" key="1">
    <source>
        <dbReference type="SAM" id="SignalP"/>
    </source>
</evidence>
<feature type="chain" id="PRO_5036965104" evidence="1">
    <location>
        <begin position="23"/>
        <end position="111"/>
    </location>
</feature>
<gene>
    <name evidence="2" type="ORF">GCM10007966_19480</name>
</gene>
<dbReference type="RefSeq" id="WP_131777191.1">
    <property type="nucleotide sequence ID" value="NZ_BMOB01000009.1"/>
</dbReference>
<evidence type="ECO:0000313" key="2">
    <source>
        <dbReference type="EMBL" id="GGI90889.1"/>
    </source>
</evidence>
<accession>A0A917JYK4</accession>
<keyword evidence="1" id="KW-0732">Signal</keyword>
<name>A0A917JYK4_9GAMM</name>